<dbReference type="OrthoDB" id="4715518at2"/>
<evidence type="ECO:0008006" key="3">
    <source>
        <dbReference type="Google" id="ProtNLM"/>
    </source>
</evidence>
<accession>A0A1A2E171</accession>
<sequence>MTSDDNAPQSYSFRNRFKLIQNQRLDSGDALEIPLATSDVESVVIRGAKAPEGEDTPNFVSKTDDLVLLGEEYADAGSASTAGRKWRHVLAAVLARESLGVDFGPDDQTAPHAEITYAANEDPPELFKQIGVKAGDRVIWDDGYKLTVYRTHPKPRFISAEFGTPTISLSGWLARFQERVQVAERTYAPWGNSRQLAYRLIHSALRDPNPETRHVQLVTAAETLVDERPKPADVVVALRALMSHVEDWAESPPDEAINEGTLKCLKDILREDERESITQAGAQQAEAVLTAVYRGEAPGKFFKKVYDQRSRLVHGLKRKQKRPSVEQLREVNPDLLKFVLDLLDAMPE</sequence>
<dbReference type="AlphaFoldDB" id="A0A1A2E171"/>
<dbReference type="EMBL" id="LZIN01000096">
    <property type="protein sequence ID" value="OBG00921.1"/>
    <property type="molecule type" value="Genomic_DNA"/>
</dbReference>
<dbReference type="RefSeq" id="WP_064856854.1">
    <property type="nucleotide sequence ID" value="NZ_LZIM01000091.1"/>
</dbReference>
<evidence type="ECO:0000313" key="2">
    <source>
        <dbReference type="Proteomes" id="UP000093985"/>
    </source>
</evidence>
<protein>
    <recommendedName>
        <fullName evidence="3">Apea-like HEPN domain-containing protein</fullName>
    </recommendedName>
</protein>
<reference evidence="2" key="1">
    <citation type="submission" date="2016-06" db="EMBL/GenBank/DDBJ databases">
        <authorList>
            <person name="Sutton G."/>
            <person name="Brinkac L."/>
            <person name="Sanka R."/>
            <person name="Adams M."/>
            <person name="Lau E."/>
            <person name="Mehaffy C."/>
            <person name="Tameris M."/>
            <person name="Hatherill M."/>
            <person name="Hanekom W."/>
            <person name="Mahomed H."/>
            <person name="Mcshane H."/>
        </authorList>
    </citation>
    <scope>NUCLEOTIDE SEQUENCE [LARGE SCALE GENOMIC DNA]</scope>
    <source>
        <strain evidence="2">852014-51077_SCH5608930-a</strain>
    </source>
</reference>
<organism evidence="1 2">
    <name type="scientific">Mycolicibacter sinensis (strain JDM601)</name>
    <name type="common">Mycobacterium sinense</name>
    <dbReference type="NCBI Taxonomy" id="875328"/>
    <lineage>
        <taxon>Bacteria</taxon>
        <taxon>Bacillati</taxon>
        <taxon>Actinomycetota</taxon>
        <taxon>Actinomycetes</taxon>
        <taxon>Mycobacteriales</taxon>
        <taxon>Mycobacteriaceae</taxon>
        <taxon>Mycolicibacter</taxon>
    </lineage>
</organism>
<comment type="caution">
    <text evidence="1">The sequence shown here is derived from an EMBL/GenBank/DDBJ whole genome shotgun (WGS) entry which is preliminary data.</text>
</comment>
<evidence type="ECO:0000313" key="1">
    <source>
        <dbReference type="EMBL" id="OBG00921.1"/>
    </source>
</evidence>
<gene>
    <name evidence="1" type="ORF">A5771_17800</name>
</gene>
<dbReference type="Proteomes" id="UP000093985">
    <property type="component" value="Unassembled WGS sequence"/>
</dbReference>
<proteinExistence type="predicted"/>
<name>A0A1A2E171_MYCSD</name>